<dbReference type="AlphaFoldDB" id="A0A382DUS1"/>
<dbReference type="Pfam" id="PF01557">
    <property type="entry name" value="FAA_hydrolase"/>
    <property type="match status" value="1"/>
</dbReference>
<protein>
    <recommendedName>
        <fullName evidence="3">Fumarylacetoacetase-like C-terminal domain-containing protein</fullName>
    </recommendedName>
</protein>
<feature type="domain" description="Fumarylacetoacetase-like C-terminal" evidence="3">
    <location>
        <begin position="74"/>
        <end position="281"/>
    </location>
</feature>
<dbReference type="PANTHER" id="PTHR42796">
    <property type="entry name" value="FUMARYLACETOACETATE HYDROLASE DOMAIN-CONTAINING PROTEIN 2A-RELATED"/>
    <property type="match status" value="1"/>
</dbReference>
<dbReference type="SUPFAM" id="SSF56529">
    <property type="entry name" value="FAH"/>
    <property type="match status" value="1"/>
</dbReference>
<dbReference type="GO" id="GO:0003824">
    <property type="term" value="F:catalytic activity"/>
    <property type="evidence" value="ECO:0007669"/>
    <property type="project" value="InterPro"/>
</dbReference>
<gene>
    <name evidence="4" type="ORF">METZ01_LOCUS194696</name>
</gene>
<dbReference type="GO" id="GO:0046872">
    <property type="term" value="F:metal ion binding"/>
    <property type="evidence" value="ECO:0007669"/>
    <property type="project" value="UniProtKB-KW"/>
</dbReference>
<evidence type="ECO:0000259" key="3">
    <source>
        <dbReference type="Pfam" id="PF01557"/>
    </source>
</evidence>
<dbReference type="InterPro" id="IPR036663">
    <property type="entry name" value="Fumarylacetoacetase_C_sf"/>
</dbReference>
<comment type="similarity">
    <text evidence="1">Belongs to the FAH family.</text>
</comment>
<dbReference type="EMBL" id="UINC01041075">
    <property type="protein sequence ID" value="SVB41842.1"/>
    <property type="molecule type" value="Genomic_DNA"/>
</dbReference>
<name>A0A382DUS1_9ZZZZ</name>
<dbReference type="Gene3D" id="3.90.850.10">
    <property type="entry name" value="Fumarylacetoacetase-like, C-terminal domain"/>
    <property type="match status" value="1"/>
</dbReference>
<dbReference type="FunFam" id="3.90.850.10:FF:000008">
    <property type="entry name" value="FAA hydrolase family protein"/>
    <property type="match status" value="1"/>
</dbReference>
<organism evidence="4">
    <name type="scientific">marine metagenome</name>
    <dbReference type="NCBI Taxonomy" id="408172"/>
    <lineage>
        <taxon>unclassified sequences</taxon>
        <taxon>metagenomes</taxon>
        <taxon>ecological metagenomes</taxon>
    </lineage>
</organism>
<dbReference type="PANTHER" id="PTHR42796:SF4">
    <property type="entry name" value="FUMARYLACETOACETATE HYDROLASE DOMAIN-CONTAINING PROTEIN 2A"/>
    <property type="match status" value="1"/>
</dbReference>
<keyword evidence="2" id="KW-0479">Metal-binding</keyword>
<proteinExistence type="inferred from homology"/>
<dbReference type="InterPro" id="IPR011234">
    <property type="entry name" value="Fumarylacetoacetase-like_C"/>
</dbReference>
<reference evidence="4" key="1">
    <citation type="submission" date="2018-05" db="EMBL/GenBank/DDBJ databases">
        <authorList>
            <person name="Lanie J.A."/>
            <person name="Ng W.-L."/>
            <person name="Kazmierczak K.M."/>
            <person name="Andrzejewski T.M."/>
            <person name="Davidsen T.M."/>
            <person name="Wayne K.J."/>
            <person name="Tettelin H."/>
            <person name="Glass J.I."/>
            <person name="Rusch D."/>
            <person name="Podicherti R."/>
            <person name="Tsui H.-C.T."/>
            <person name="Winkler M.E."/>
        </authorList>
    </citation>
    <scope>NUCLEOTIDE SEQUENCE</scope>
</reference>
<sequence length="283" mass="31211">MKLASFQTDNRHSYGAVTTSGVIDIGQLPETPSTLHAALIELNTEQLAALVESRSPDYALDDITYAPPVTDPEKIICIGVNYVNRNEEYDDTALPPYPSVFLRTPGSLVGHLQPIVRPPESKQFDYEGEIAIIIGKSGRRIPQDSAKSHIAGLTVLQEGSVRDWMRHGKFNVTQGKNFDRSGAIGPWMVTADEFDNYDNLTVTTRINGEQRQHDTTANLLFSFPYLISYLSTFMRLKPGDIISTGTPTGAGARFDPPRFLVPGDDVEVEVPGVGRLKNYVVDE</sequence>
<dbReference type="GO" id="GO:0044281">
    <property type="term" value="P:small molecule metabolic process"/>
    <property type="evidence" value="ECO:0007669"/>
    <property type="project" value="UniProtKB-ARBA"/>
</dbReference>
<accession>A0A382DUS1</accession>
<evidence type="ECO:0000256" key="1">
    <source>
        <dbReference type="ARBA" id="ARBA00010211"/>
    </source>
</evidence>
<evidence type="ECO:0000313" key="4">
    <source>
        <dbReference type="EMBL" id="SVB41842.1"/>
    </source>
</evidence>
<evidence type="ECO:0000256" key="2">
    <source>
        <dbReference type="ARBA" id="ARBA00022723"/>
    </source>
</evidence>
<dbReference type="InterPro" id="IPR051121">
    <property type="entry name" value="FAH"/>
</dbReference>